<proteinExistence type="predicted"/>
<evidence type="ECO:0000313" key="2">
    <source>
        <dbReference type="EMBL" id="MFB4193187.1"/>
    </source>
</evidence>
<evidence type="ECO:0008006" key="4">
    <source>
        <dbReference type="Google" id="ProtNLM"/>
    </source>
</evidence>
<evidence type="ECO:0000313" key="3">
    <source>
        <dbReference type="Proteomes" id="UP001577267"/>
    </source>
</evidence>
<feature type="transmembrane region" description="Helical" evidence="1">
    <location>
        <begin position="42"/>
        <end position="62"/>
    </location>
</feature>
<dbReference type="EMBL" id="JBHGBT010000001">
    <property type="protein sequence ID" value="MFB4193187.1"/>
    <property type="molecule type" value="Genomic_DNA"/>
</dbReference>
<keyword evidence="3" id="KW-1185">Reference proteome</keyword>
<protein>
    <recommendedName>
        <fullName evidence="4">DUF3618 domain-containing protein</fullName>
    </recommendedName>
</protein>
<keyword evidence="1" id="KW-0472">Membrane</keyword>
<accession>A0ABV4ZGC8</accession>
<comment type="caution">
    <text evidence="2">The sequence shown here is derived from an EMBL/GenBank/DDBJ whole genome shotgun (WGS) entry which is preliminary data.</text>
</comment>
<sequence>MARDYDSQLLESVSVRRRRLRDALLFGAQRVRMSLDENPGKILGGIVLGAVLCAGCVGWSFISGRMGSGSW</sequence>
<dbReference type="Proteomes" id="UP001577267">
    <property type="component" value="Unassembled WGS sequence"/>
</dbReference>
<organism evidence="2 3">
    <name type="scientific">Streptomyces carpaticus</name>
    <dbReference type="NCBI Taxonomy" id="285558"/>
    <lineage>
        <taxon>Bacteria</taxon>
        <taxon>Bacillati</taxon>
        <taxon>Actinomycetota</taxon>
        <taxon>Actinomycetes</taxon>
        <taxon>Kitasatosporales</taxon>
        <taxon>Streptomycetaceae</taxon>
        <taxon>Streptomyces</taxon>
    </lineage>
</organism>
<evidence type="ECO:0000256" key="1">
    <source>
        <dbReference type="SAM" id="Phobius"/>
    </source>
</evidence>
<gene>
    <name evidence="2" type="ORF">ACE11A_02275</name>
</gene>
<keyword evidence="1" id="KW-1133">Transmembrane helix</keyword>
<reference evidence="2 3" key="1">
    <citation type="submission" date="2024-09" db="EMBL/GenBank/DDBJ databases">
        <title>Draft genome sequence of multifaceted antimicrobials producing Streptomyces sp. strain FH1.</title>
        <authorList>
            <person name="Hassan F."/>
            <person name="Ali H."/>
            <person name="Hassan N."/>
            <person name="Nawaz A."/>
        </authorList>
    </citation>
    <scope>NUCLEOTIDE SEQUENCE [LARGE SCALE GENOMIC DNA]</scope>
    <source>
        <strain evidence="2 3">FH1</strain>
    </source>
</reference>
<name>A0ABV4ZGC8_9ACTN</name>
<keyword evidence="1" id="KW-0812">Transmembrane</keyword>
<dbReference type="RefSeq" id="WP_375061229.1">
    <property type="nucleotide sequence ID" value="NZ_JBHGBT010000001.1"/>
</dbReference>